<dbReference type="InterPro" id="IPR050595">
    <property type="entry name" value="Bact_response_regulator"/>
</dbReference>
<feature type="domain" description="Response regulatory" evidence="3">
    <location>
        <begin position="4"/>
        <end position="120"/>
    </location>
</feature>
<dbReference type="SUPFAM" id="SSF52172">
    <property type="entry name" value="CheY-like"/>
    <property type="match status" value="1"/>
</dbReference>
<keyword evidence="1 2" id="KW-0597">Phosphoprotein</keyword>
<sequence>MSSRILAVDDSASMRQMVAFTLKSAGFDVAEAEDGQAALDLARTEKFKLVLADVNMPRMDGITLVRNLRTLAEYKFTPLLMLTTESTPEKKMEGKAAGATGWLVKPFNPEQLVATVQRVLG</sequence>
<protein>
    <submittedName>
        <fullName evidence="4">Two-component system chemotaxis response regulator CheY</fullName>
    </submittedName>
</protein>
<comment type="caution">
    <text evidence="4">The sequence shown here is derived from an EMBL/GenBank/DDBJ whole genome shotgun (WGS) entry which is preliminary data.</text>
</comment>
<name>A0A4R7NXE8_9GAMM</name>
<evidence type="ECO:0000313" key="5">
    <source>
        <dbReference type="Proteomes" id="UP000295341"/>
    </source>
</evidence>
<dbReference type="OrthoDB" id="9800897at2"/>
<evidence type="ECO:0000256" key="1">
    <source>
        <dbReference type="ARBA" id="ARBA00022553"/>
    </source>
</evidence>
<dbReference type="RefSeq" id="WP_133883506.1">
    <property type="nucleotide sequence ID" value="NZ_MWIN01000013.1"/>
</dbReference>
<dbReference type="Gene3D" id="3.40.50.2300">
    <property type="match status" value="1"/>
</dbReference>
<evidence type="ECO:0000313" key="4">
    <source>
        <dbReference type="EMBL" id="TDU25935.1"/>
    </source>
</evidence>
<dbReference type="InterPro" id="IPR001789">
    <property type="entry name" value="Sig_transdc_resp-reg_receiver"/>
</dbReference>
<dbReference type="PANTHER" id="PTHR44591:SF25">
    <property type="entry name" value="CHEMOTAXIS TWO-COMPONENT RESPONSE REGULATOR"/>
    <property type="match status" value="1"/>
</dbReference>
<organism evidence="4 5">
    <name type="scientific">Panacagrimonas perspica</name>
    <dbReference type="NCBI Taxonomy" id="381431"/>
    <lineage>
        <taxon>Bacteria</taxon>
        <taxon>Pseudomonadati</taxon>
        <taxon>Pseudomonadota</taxon>
        <taxon>Gammaproteobacteria</taxon>
        <taxon>Nevskiales</taxon>
        <taxon>Nevskiaceae</taxon>
        <taxon>Panacagrimonas</taxon>
    </lineage>
</organism>
<dbReference type="CDD" id="cd17562">
    <property type="entry name" value="REC_CheY4-like"/>
    <property type="match status" value="1"/>
</dbReference>
<dbReference type="SMART" id="SM00448">
    <property type="entry name" value="REC"/>
    <property type="match status" value="1"/>
</dbReference>
<accession>A0A4R7NXE8</accession>
<evidence type="ECO:0000256" key="2">
    <source>
        <dbReference type="PROSITE-ProRule" id="PRU00169"/>
    </source>
</evidence>
<reference evidence="4 5" key="1">
    <citation type="submission" date="2019-03" db="EMBL/GenBank/DDBJ databases">
        <title>Genomic Encyclopedia of Type Strains, Phase IV (KMG-IV): sequencing the most valuable type-strain genomes for metagenomic binning, comparative biology and taxonomic classification.</title>
        <authorList>
            <person name="Goeker M."/>
        </authorList>
    </citation>
    <scope>NUCLEOTIDE SEQUENCE [LARGE SCALE GENOMIC DNA]</scope>
    <source>
        <strain evidence="4 5">DSM 26377</strain>
    </source>
</reference>
<dbReference type="Pfam" id="PF00072">
    <property type="entry name" value="Response_reg"/>
    <property type="match status" value="1"/>
</dbReference>
<dbReference type="InterPro" id="IPR011006">
    <property type="entry name" value="CheY-like_superfamily"/>
</dbReference>
<keyword evidence="5" id="KW-1185">Reference proteome</keyword>
<dbReference type="PROSITE" id="PS50110">
    <property type="entry name" value="RESPONSE_REGULATORY"/>
    <property type="match status" value="1"/>
</dbReference>
<dbReference type="GO" id="GO:0000160">
    <property type="term" value="P:phosphorelay signal transduction system"/>
    <property type="evidence" value="ECO:0007669"/>
    <property type="project" value="InterPro"/>
</dbReference>
<proteinExistence type="predicted"/>
<dbReference type="AlphaFoldDB" id="A0A4R7NXE8"/>
<dbReference type="Proteomes" id="UP000295341">
    <property type="component" value="Unassembled WGS sequence"/>
</dbReference>
<gene>
    <name evidence="4" type="ORF">DFR24_4383</name>
</gene>
<dbReference type="PANTHER" id="PTHR44591">
    <property type="entry name" value="STRESS RESPONSE REGULATOR PROTEIN 1"/>
    <property type="match status" value="1"/>
</dbReference>
<evidence type="ECO:0000259" key="3">
    <source>
        <dbReference type="PROSITE" id="PS50110"/>
    </source>
</evidence>
<dbReference type="EMBL" id="SOBT01000011">
    <property type="protein sequence ID" value="TDU25935.1"/>
    <property type="molecule type" value="Genomic_DNA"/>
</dbReference>
<feature type="modified residue" description="4-aspartylphosphate" evidence="2">
    <location>
        <position position="53"/>
    </location>
</feature>